<dbReference type="InterPro" id="IPR029063">
    <property type="entry name" value="SAM-dependent_MTases_sf"/>
</dbReference>
<dbReference type="EC" id="2.1.1.199" evidence="6"/>
<dbReference type="NCBIfam" id="TIGR00006">
    <property type="entry name" value="16S rRNA (cytosine(1402)-N(4))-methyltransferase RsmH"/>
    <property type="match status" value="1"/>
</dbReference>
<comment type="similarity">
    <text evidence="1 6">Belongs to the methyltransferase superfamily. RsmH family.</text>
</comment>
<name>A0A7K0EQH7_9BACT</name>
<accession>A0A7K0EQH7</accession>
<feature type="binding site" evidence="6">
    <location>
        <position position="104"/>
    </location>
    <ligand>
        <name>S-adenosyl-L-methionine</name>
        <dbReference type="ChEBI" id="CHEBI:59789"/>
    </ligand>
</feature>
<dbReference type="RefSeq" id="WP_154177020.1">
    <property type="nucleotide sequence ID" value="NZ_WJXZ01000012.1"/>
</dbReference>
<dbReference type="Gene3D" id="1.10.150.170">
    <property type="entry name" value="Putative methyltransferase TM0872, insert domain"/>
    <property type="match status" value="1"/>
</dbReference>
<feature type="binding site" evidence="6">
    <location>
        <position position="83"/>
    </location>
    <ligand>
        <name>S-adenosyl-L-methionine</name>
        <dbReference type="ChEBI" id="CHEBI:59789"/>
    </ligand>
</feature>
<evidence type="ECO:0000313" key="8">
    <source>
        <dbReference type="Proteomes" id="UP000441754"/>
    </source>
</evidence>
<dbReference type="HAMAP" id="MF_01007">
    <property type="entry name" value="16SrRNA_methyltr_H"/>
    <property type="match status" value="1"/>
</dbReference>
<keyword evidence="2 6" id="KW-0698">rRNA processing</keyword>
<evidence type="ECO:0000256" key="5">
    <source>
        <dbReference type="ARBA" id="ARBA00022691"/>
    </source>
</evidence>
<sequence length="308" mass="34412">MTATNYHEPVLLQACVEGLNLKPGGTYVDVTFGGGGHSREILRQLAPGPDSAGRLIVFDQDPDARANADAIDDPRLTFVAANFRHLKRYLRLYKIDQVDGILADLGISSHQIDTPERGFSTRFDADLDMRMSQAGELTARKVINEYPEDQLHKIFGMYGEVTNARTLAGAIAASRVNRPIETINDLKAVLQRYAPRGREHKYFAQVFQALRIEVNQELVTLEEFLAQVPEVLAIGGRLVVMAYHSLEDRLVKNFIKSGNFRGDIEKDLYGNEIKPLQSVTRKPIEASAEEVGRNPRARSAKLRIAEKL</sequence>
<gene>
    <name evidence="6 7" type="primary">rsmH</name>
    <name evidence="7" type="ORF">GJJ30_20425</name>
</gene>
<keyword evidence="5 6" id="KW-0949">S-adenosyl-L-methionine</keyword>
<keyword evidence="8" id="KW-1185">Reference proteome</keyword>
<feature type="binding site" evidence="6">
    <location>
        <position position="59"/>
    </location>
    <ligand>
        <name>S-adenosyl-L-methionine</name>
        <dbReference type="ChEBI" id="CHEBI:59789"/>
    </ligand>
</feature>
<dbReference type="SUPFAM" id="SSF81799">
    <property type="entry name" value="Putative methyltransferase TM0872, insert domain"/>
    <property type="match status" value="1"/>
</dbReference>
<dbReference type="EMBL" id="WJXZ01000012">
    <property type="protein sequence ID" value="MRS63678.1"/>
    <property type="molecule type" value="Genomic_DNA"/>
</dbReference>
<organism evidence="7 8">
    <name type="scientific">Larkinella terrae</name>
    <dbReference type="NCBI Taxonomy" id="2025311"/>
    <lineage>
        <taxon>Bacteria</taxon>
        <taxon>Pseudomonadati</taxon>
        <taxon>Bacteroidota</taxon>
        <taxon>Cytophagia</taxon>
        <taxon>Cytophagales</taxon>
        <taxon>Spirosomataceae</taxon>
        <taxon>Larkinella</taxon>
    </lineage>
</organism>
<dbReference type="Gene3D" id="3.40.50.150">
    <property type="entry name" value="Vaccinia Virus protein VP39"/>
    <property type="match status" value="1"/>
</dbReference>
<dbReference type="OrthoDB" id="9806637at2"/>
<proteinExistence type="inferred from homology"/>
<comment type="subcellular location">
    <subcellularLocation>
        <location evidence="6">Cytoplasm</location>
    </subcellularLocation>
</comment>
<dbReference type="PANTHER" id="PTHR11265">
    <property type="entry name" value="S-ADENOSYL-METHYLTRANSFERASE MRAW"/>
    <property type="match status" value="1"/>
</dbReference>
<dbReference type="InterPro" id="IPR023397">
    <property type="entry name" value="SAM-dep_MeTrfase_MraW_recog"/>
</dbReference>
<evidence type="ECO:0000256" key="4">
    <source>
        <dbReference type="ARBA" id="ARBA00022679"/>
    </source>
</evidence>
<protein>
    <recommendedName>
        <fullName evidence="6">Ribosomal RNA small subunit methyltransferase H</fullName>
        <ecNumber evidence="6">2.1.1.199</ecNumber>
    </recommendedName>
    <alternativeName>
        <fullName evidence="6">16S rRNA m(4)C1402 methyltransferase</fullName>
    </alternativeName>
    <alternativeName>
        <fullName evidence="6">rRNA (cytosine-N(4)-)-methyltransferase RsmH</fullName>
    </alternativeName>
</protein>
<keyword evidence="6" id="KW-0963">Cytoplasm</keyword>
<dbReference type="GO" id="GO:0005737">
    <property type="term" value="C:cytoplasm"/>
    <property type="evidence" value="ECO:0007669"/>
    <property type="project" value="UniProtKB-SubCell"/>
</dbReference>
<evidence type="ECO:0000313" key="7">
    <source>
        <dbReference type="EMBL" id="MRS63678.1"/>
    </source>
</evidence>
<feature type="binding site" evidence="6">
    <location>
        <begin position="35"/>
        <end position="37"/>
    </location>
    <ligand>
        <name>S-adenosyl-L-methionine</name>
        <dbReference type="ChEBI" id="CHEBI:59789"/>
    </ligand>
</feature>
<keyword evidence="4 6" id="KW-0808">Transferase</keyword>
<dbReference type="GO" id="GO:0070475">
    <property type="term" value="P:rRNA base methylation"/>
    <property type="evidence" value="ECO:0007669"/>
    <property type="project" value="UniProtKB-UniRule"/>
</dbReference>
<dbReference type="Pfam" id="PF01795">
    <property type="entry name" value="Methyltransf_5"/>
    <property type="match status" value="1"/>
</dbReference>
<dbReference type="PIRSF" id="PIRSF004486">
    <property type="entry name" value="MraW"/>
    <property type="match status" value="1"/>
</dbReference>
<evidence type="ECO:0000256" key="6">
    <source>
        <dbReference type="HAMAP-Rule" id="MF_01007"/>
    </source>
</evidence>
<reference evidence="7 8" key="1">
    <citation type="journal article" date="2018" name="Antonie Van Leeuwenhoek">
        <title>Larkinella terrae sp. nov., isolated from soil on Jeju Island, South Korea.</title>
        <authorList>
            <person name="Ten L.N."/>
            <person name="Jeon J."/>
            <person name="Park S.J."/>
            <person name="Park S."/>
            <person name="Lee S.Y."/>
            <person name="Kim M.K."/>
            <person name="Jung H.Y."/>
        </authorList>
    </citation>
    <scope>NUCLEOTIDE SEQUENCE [LARGE SCALE GENOMIC DNA]</scope>
    <source>
        <strain evidence="7 8">KCTC 52001</strain>
    </source>
</reference>
<comment type="catalytic activity">
    <reaction evidence="6">
        <text>cytidine(1402) in 16S rRNA + S-adenosyl-L-methionine = N(4)-methylcytidine(1402) in 16S rRNA + S-adenosyl-L-homocysteine + H(+)</text>
        <dbReference type="Rhea" id="RHEA:42928"/>
        <dbReference type="Rhea" id="RHEA-COMP:10286"/>
        <dbReference type="Rhea" id="RHEA-COMP:10287"/>
        <dbReference type="ChEBI" id="CHEBI:15378"/>
        <dbReference type="ChEBI" id="CHEBI:57856"/>
        <dbReference type="ChEBI" id="CHEBI:59789"/>
        <dbReference type="ChEBI" id="CHEBI:74506"/>
        <dbReference type="ChEBI" id="CHEBI:82748"/>
        <dbReference type="EC" id="2.1.1.199"/>
    </reaction>
</comment>
<evidence type="ECO:0000256" key="1">
    <source>
        <dbReference type="ARBA" id="ARBA00010396"/>
    </source>
</evidence>
<keyword evidence="3 6" id="KW-0489">Methyltransferase</keyword>
<dbReference type="AlphaFoldDB" id="A0A7K0EQH7"/>
<comment type="function">
    <text evidence="6">Specifically methylates the N4 position of cytidine in position 1402 (C1402) of 16S rRNA.</text>
</comment>
<evidence type="ECO:0000256" key="3">
    <source>
        <dbReference type="ARBA" id="ARBA00022603"/>
    </source>
</evidence>
<dbReference type="InterPro" id="IPR002903">
    <property type="entry name" value="RsmH"/>
</dbReference>
<dbReference type="Proteomes" id="UP000441754">
    <property type="component" value="Unassembled WGS sequence"/>
</dbReference>
<dbReference type="PANTHER" id="PTHR11265:SF0">
    <property type="entry name" value="12S RRNA N4-METHYLCYTIDINE METHYLTRANSFERASE"/>
    <property type="match status" value="1"/>
</dbReference>
<dbReference type="GO" id="GO:0071424">
    <property type="term" value="F:rRNA (cytosine-N4-)-methyltransferase activity"/>
    <property type="evidence" value="ECO:0007669"/>
    <property type="project" value="UniProtKB-UniRule"/>
</dbReference>
<evidence type="ECO:0000256" key="2">
    <source>
        <dbReference type="ARBA" id="ARBA00022552"/>
    </source>
</evidence>
<feature type="binding site" evidence="6">
    <location>
        <position position="111"/>
    </location>
    <ligand>
        <name>S-adenosyl-L-methionine</name>
        <dbReference type="ChEBI" id="CHEBI:59789"/>
    </ligand>
</feature>
<comment type="caution">
    <text evidence="7">The sequence shown here is derived from an EMBL/GenBank/DDBJ whole genome shotgun (WGS) entry which is preliminary data.</text>
</comment>
<dbReference type="SUPFAM" id="SSF53335">
    <property type="entry name" value="S-adenosyl-L-methionine-dependent methyltransferases"/>
    <property type="match status" value="1"/>
</dbReference>